<accession>A0A1K2H7V8</accession>
<proteinExistence type="predicted"/>
<feature type="transmembrane region" description="Helical" evidence="6">
    <location>
        <begin position="26"/>
        <end position="46"/>
    </location>
</feature>
<sequence length="311" mass="33384">MSHAPSARPHFANTETPPWWQDGRNLALLAAAGFSLKAIFVKLAYAAGPVDAITLLALRMLLALPAFIWLVYKAGGTRLSSGDWLGMLLLGLVGYYLSSLFDFIGLQTISAGLERLILFTYPTLVLLMEAVWRRKPIGARVWLGMGLTYLGLLAAFWHDLIHTQASLAVLIGAGWVFLSSLSYSVYYLGTGRYVQRVGAMRLAGLSGSLACGFVLAHFAATRPLASLAQLAPAIWGWSLAMALFSTVLPIWLAARAVAALGASKAAAMGTIGPVLTIVFGWFILSEPFSWAQLLGLALVLGGVSWISRSKQ</sequence>
<feature type="transmembrane region" description="Helical" evidence="6">
    <location>
        <begin position="139"/>
        <end position="158"/>
    </location>
</feature>
<feature type="transmembrane region" description="Helical" evidence="6">
    <location>
        <begin position="200"/>
        <end position="220"/>
    </location>
</feature>
<comment type="subcellular location">
    <subcellularLocation>
        <location evidence="1">Cell membrane</location>
        <topology evidence="1">Multi-pass membrane protein</topology>
    </subcellularLocation>
</comment>
<dbReference type="Gene3D" id="1.10.3730.20">
    <property type="match status" value="1"/>
</dbReference>
<dbReference type="STRING" id="1121279.SAMN02745887_00705"/>
<name>A0A1K2H7V8_9NEIS</name>
<dbReference type="InterPro" id="IPR051258">
    <property type="entry name" value="Diverse_Substrate_Transporter"/>
</dbReference>
<dbReference type="PANTHER" id="PTHR42920:SF5">
    <property type="entry name" value="EAMA DOMAIN-CONTAINING PROTEIN"/>
    <property type="match status" value="1"/>
</dbReference>
<keyword evidence="2" id="KW-1003">Cell membrane</keyword>
<feature type="transmembrane region" description="Helical" evidence="6">
    <location>
        <begin position="232"/>
        <end position="253"/>
    </location>
</feature>
<keyword evidence="4 6" id="KW-1133">Transmembrane helix</keyword>
<dbReference type="Proteomes" id="UP000186513">
    <property type="component" value="Unassembled WGS sequence"/>
</dbReference>
<dbReference type="RefSeq" id="WP_084658124.1">
    <property type="nucleotide sequence ID" value="NZ_FPKR01000002.1"/>
</dbReference>
<evidence type="ECO:0000256" key="1">
    <source>
        <dbReference type="ARBA" id="ARBA00004651"/>
    </source>
</evidence>
<feature type="transmembrane region" description="Helical" evidence="6">
    <location>
        <begin position="265"/>
        <end position="284"/>
    </location>
</feature>
<keyword evidence="9" id="KW-1185">Reference proteome</keyword>
<dbReference type="InterPro" id="IPR037185">
    <property type="entry name" value="EmrE-like"/>
</dbReference>
<organism evidence="8 9">
    <name type="scientific">Chitinimonas taiwanensis DSM 18899</name>
    <dbReference type="NCBI Taxonomy" id="1121279"/>
    <lineage>
        <taxon>Bacteria</taxon>
        <taxon>Pseudomonadati</taxon>
        <taxon>Pseudomonadota</taxon>
        <taxon>Betaproteobacteria</taxon>
        <taxon>Neisseriales</taxon>
        <taxon>Chitinibacteraceae</taxon>
        <taxon>Chitinimonas</taxon>
    </lineage>
</organism>
<feature type="transmembrane region" description="Helical" evidence="6">
    <location>
        <begin position="164"/>
        <end position="188"/>
    </location>
</feature>
<evidence type="ECO:0000256" key="2">
    <source>
        <dbReference type="ARBA" id="ARBA00022475"/>
    </source>
</evidence>
<evidence type="ECO:0000256" key="3">
    <source>
        <dbReference type="ARBA" id="ARBA00022692"/>
    </source>
</evidence>
<gene>
    <name evidence="8" type="ORF">SAMN02745887_00705</name>
</gene>
<evidence type="ECO:0000256" key="5">
    <source>
        <dbReference type="ARBA" id="ARBA00023136"/>
    </source>
</evidence>
<feature type="transmembrane region" description="Helical" evidence="6">
    <location>
        <begin position="84"/>
        <end position="104"/>
    </location>
</feature>
<keyword evidence="3 6" id="KW-0812">Transmembrane</keyword>
<evidence type="ECO:0000313" key="9">
    <source>
        <dbReference type="Proteomes" id="UP000186513"/>
    </source>
</evidence>
<dbReference type="EMBL" id="FPKR01000002">
    <property type="protein sequence ID" value="SFZ72730.1"/>
    <property type="molecule type" value="Genomic_DNA"/>
</dbReference>
<protein>
    <submittedName>
        <fullName evidence="8">Threonine/homoserine efflux transporter RhtA</fullName>
    </submittedName>
</protein>
<keyword evidence="5 6" id="KW-0472">Membrane</keyword>
<feature type="transmembrane region" description="Helical" evidence="6">
    <location>
        <begin position="290"/>
        <end position="307"/>
    </location>
</feature>
<feature type="transmembrane region" description="Helical" evidence="6">
    <location>
        <begin position="52"/>
        <end position="72"/>
    </location>
</feature>
<dbReference type="InterPro" id="IPR000620">
    <property type="entry name" value="EamA_dom"/>
</dbReference>
<dbReference type="GO" id="GO:0005886">
    <property type="term" value="C:plasma membrane"/>
    <property type="evidence" value="ECO:0007669"/>
    <property type="project" value="UniProtKB-SubCell"/>
</dbReference>
<dbReference type="PANTHER" id="PTHR42920">
    <property type="entry name" value="OS03G0707200 PROTEIN-RELATED"/>
    <property type="match status" value="1"/>
</dbReference>
<reference evidence="8 9" key="1">
    <citation type="submission" date="2016-11" db="EMBL/GenBank/DDBJ databases">
        <authorList>
            <person name="Jaros S."/>
            <person name="Januszkiewicz K."/>
            <person name="Wedrychowicz H."/>
        </authorList>
    </citation>
    <scope>NUCLEOTIDE SEQUENCE [LARGE SCALE GENOMIC DNA]</scope>
    <source>
        <strain evidence="8 9">DSM 18899</strain>
    </source>
</reference>
<feature type="transmembrane region" description="Helical" evidence="6">
    <location>
        <begin position="116"/>
        <end position="132"/>
    </location>
</feature>
<evidence type="ECO:0000256" key="4">
    <source>
        <dbReference type="ARBA" id="ARBA00022989"/>
    </source>
</evidence>
<feature type="domain" description="EamA" evidence="7">
    <location>
        <begin position="26"/>
        <end position="154"/>
    </location>
</feature>
<dbReference type="AlphaFoldDB" id="A0A1K2H7V8"/>
<evidence type="ECO:0000256" key="6">
    <source>
        <dbReference type="SAM" id="Phobius"/>
    </source>
</evidence>
<dbReference type="OrthoDB" id="9813617at2"/>
<feature type="domain" description="EamA" evidence="7">
    <location>
        <begin position="171"/>
        <end position="307"/>
    </location>
</feature>
<dbReference type="Pfam" id="PF00892">
    <property type="entry name" value="EamA"/>
    <property type="match status" value="2"/>
</dbReference>
<evidence type="ECO:0000313" key="8">
    <source>
        <dbReference type="EMBL" id="SFZ72730.1"/>
    </source>
</evidence>
<dbReference type="SUPFAM" id="SSF103481">
    <property type="entry name" value="Multidrug resistance efflux transporter EmrE"/>
    <property type="match status" value="2"/>
</dbReference>
<evidence type="ECO:0000259" key="7">
    <source>
        <dbReference type="Pfam" id="PF00892"/>
    </source>
</evidence>